<dbReference type="GO" id="GO:0005975">
    <property type="term" value="P:carbohydrate metabolic process"/>
    <property type="evidence" value="ECO:0007669"/>
    <property type="project" value="InterPro"/>
</dbReference>
<keyword evidence="1" id="KW-0378">Hydrolase</keyword>
<gene>
    <name evidence="3" type="ORF">CH333_01465</name>
</gene>
<dbReference type="AlphaFoldDB" id="A0A235BYF7"/>
<sequence>MVFTLIIFLLLPLEKDTLFVGNGTWGPYPLSPFIIENSVDVTLNGDSVPYSLSLDRGILFFNHPIAQEDTIGCRYMTLPFHLKNEYFIRAETEDTACVTDVNVPPEASGKPAIRFGGEKRFGISLGSRKDFSIDQATKLSLEGQLSENVRIEGELSDENLPIQPEGTTQNLQDFESAYIKVGGKNSSLLLGDVGFYFNPTQSFEKPIERKVEGINMKFNDAKYSFNATASLAKGVHKTARFEGREGKQGPYILSDKKTVVAGSERVYVDGRELQRGKEYQMDYPCGELEFTTVFPISGGEEILVYFEEGNADYKREIYGVEAGMAGGLSINAGVFRETDDARSPLTLSFSEEDKRIIASSEDSVVWLPGSRHVGENKGDYIMSDSVFVYTGYKRGDWDVRFTDVGEGDYDYNNLIGGFEYVGEAKGRFIPFVRVPLPCAHTLSVVSLDRKFGSSTISVEGLISINDINTLRKGDEKLGSRGNFSYKNSGDIYELETSLWSSSKEVYYPDKRERWGRGYGVGFGFNPKNWFLLGGYIEGGDTHKGNLNLKIGTEKTGIEYNWNKRMQFTERYMRGYYRIKGALPYVFVGDIERNFIKSRRYGAGIKNDKLGFEIANEVRDTLTLLWETYETIKNAKIGFHPPGFDINLIYKRGKKWGEDINLLLGNLSGFLSGKYANLHLAYDLSRKEKTLYEEIYYEVEERRGSFSRDSLTGKYYPDEYGNYERRYIPLSSPQLVNEFFFQHTINLLPMTGCKITIATVKSGEGDKISFWQRLPGVSDRNSVNARISLKDDFLSSSYSKRDVRDGRTLGSSQQRQTETIEILLKPRFGKTCPSIGYYTENSDESYMDGEEISKEQLREVRGKINYLCYDISFFTALSLGEQKVEDYLYSPSNPGVRFQFFKVSPSFLYRGDKREINAGVEITDRWELEGLSSMALKSLYPLGVSYLCRFSLTIMPGGNVHYCLNYEGKKRREYPFDHNIKLEARMLF</sequence>
<keyword evidence="2" id="KW-0326">Glycosidase</keyword>
<protein>
    <submittedName>
        <fullName evidence="3">Uncharacterized protein</fullName>
    </submittedName>
</protein>
<dbReference type="Proteomes" id="UP000215215">
    <property type="component" value="Unassembled WGS sequence"/>
</dbReference>
<comment type="caution">
    <text evidence="3">The sequence shown here is derived from an EMBL/GenBank/DDBJ whole genome shotgun (WGS) entry which is preliminary data.</text>
</comment>
<dbReference type="GO" id="GO:0004553">
    <property type="term" value="F:hydrolase activity, hydrolyzing O-glycosyl compounds"/>
    <property type="evidence" value="ECO:0007669"/>
    <property type="project" value="InterPro"/>
</dbReference>
<dbReference type="PROSITE" id="PS00659">
    <property type="entry name" value="GLYCOSYL_HYDROL_F5"/>
    <property type="match status" value="1"/>
</dbReference>
<name>A0A235BYF7_UNCW3</name>
<evidence type="ECO:0000313" key="4">
    <source>
        <dbReference type="Proteomes" id="UP000215215"/>
    </source>
</evidence>
<dbReference type="EMBL" id="NOZQ01000027">
    <property type="protein sequence ID" value="OYD17236.1"/>
    <property type="molecule type" value="Genomic_DNA"/>
</dbReference>
<evidence type="ECO:0000313" key="3">
    <source>
        <dbReference type="EMBL" id="OYD17236.1"/>
    </source>
</evidence>
<evidence type="ECO:0000256" key="1">
    <source>
        <dbReference type="ARBA" id="ARBA00022801"/>
    </source>
</evidence>
<dbReference type="InterPro" id="IPR018087">
    <property type="entry name" value="Glyco_hydro_5_CS"/>
</dbReference>
<organism evidence="3 4">
    <name type="scientific">candidate division WOR-3 bacterium JGI_Cruoil_03_44_89</name>
    <dbReference type="NCBI Taxonomy" id="1973748"/>
    <lineage>
        <taxon>Bacteria</taxon>
        <taxon>Bacteria division WOR-3</taxon>
    </lineage>
</organism>
<accession>A0A235BYF7</accession>
<evidence type="ECO:0000256" key="2">
    <source>
        <dbReference type="ARBA" id="ARBA00023295"/>
    </source>
</evidence>
<proteinExistence type="predicted"/>
<reference evidence="3 4" key="1">
    <citation type="submission" date="2017-07" db="EMBL/GenBank/DDBJ databases">
        <title>Recovery of genomes from metagenomes via a dereplication, aggregation, and scoring strategy.</title>
        <authorList>
            <person name="Sieber C.M."/>
            <person name="Probst A.J."/>
            <person name="Sharrar A."/>
            <person name="Thomas B.C."/>
            <person name="Hess M."/>
            <person name="Tringe S.G."/>
            <person name="Banfield J.F."/>
        </authorList>
    </citation>
    <scope>NUCLEOTIDE SEQUENCE [LARGE SCALE GENOMIC DNA]</scope>
    <source>
        <strain evidence="3">JGI_Cruoil_03_44_89</strain>
    </source>
</reference>